<name>A0A9N8EQV5_9STRA</name>
<proteinExistence type="predicted"/>
<feature type="compositionally biased region" description="Low complexity" evidence="1">
    <location>
        <begin position="1"/>
        <end position="10"/>
    </location>
</feature>
<evidence type="ECO:0000256" key="1">
    <source>
        <dbReference type="SAM" id="MobiDB-lite"/>
    </source>
</evidence>
<sequence length="130" mass="14713">MDSSTETMDSSSHKNHRFQDKIKSARSRADTFRRCKTTGEIVRKQRSPKPEEGRRRRQSDFVSGSALPRMDPHKIIEMLETYASTDHEECRQCLQSLKNNSSNPDSTSSGRRRAGSSSSHDRNNASVRGA</sequence>
<keyword evidence="3" id="KW-1185">Reference proteome</keyword>
<dbReference type="Proteomes" id="UP001153069">
    <property type="component" value="Unassembled WGS sequence"/>
</dbReference>
<reference evidence="2" key="1">
    <citation type="submission" date="2020-06" db="EMBL/GenBank/DDBJ databases">
        <authorList>
            <consortium name="Plant Systems Biology data submission"/>
        </authorList>
    </citation>
    <scope>NUCLEOTIDE SEQUENCE</scope>
    <source>
        <strain evidence="2">D6</strain>
    </source>
</reference>
<feature type="compositionally biased region" description="Basic and acidic residues" evidence="1">
    <location>
        <begin position="17"/>
        <end position="33"/>
    </location>
</feature>
<evidence type="ECO:0000313" key="2">
    <source>
        <dbReference type="EMBL" id="CAB9526372.1"/>
    </source>
</evidence>
<organism evidence="2 3">
    <name type="scientific">Seminavis robusta</name>
    <dbReference type="NCBI Taxonomy" id="568900"/>
    <lineage>
        <taxon>Eukaryota</taxon>
        <taxon>Sar</taxon>
        <taxon>Stramenopiles</taxon>
        <taxon>Ochrophyta</taxon>
        <taxon>Bacillariophyta</taxon>
        <taxon>Bacillariophyceae</taxon>
        <taxon>Bacillariophycidae</taxon>
        <taxon>Naviculales</taxon>
        <taxon>Naviculaceae</taxon>
        <taxon>Seminavis</taxon>
    </lineage>
</organism>
<evidence type="ECO:0000313" key="3">
    <source>
        <dbReference type="Proteomes" id="UP001153069"/>
    </source>
</evidence>
<dbReference type="EMBL" id="CAICTM010001816">
    <property type="protein sequence ID" value="CAB9526372.1"/>
    <property type="molecule type" value="Genomic_DNA"/>
</dbReference>
<protein>
    <submittedName>
        <fullName evidence="2">Uncharacterized protein</fullName>
    </submittedName>
</protein>
<comment type="caution">
    <text evidence="2">The sequence shown here is derived from an EMBL/GenBank/DDBJ whole genome shotgun (WGS) entry which is preliminary data.</text>
</comment>
<accession>A0A9N8EQV5</accession>
<dbReference type="AlphaFoldDB" id="A0A9N8EQV5"/>
<feature type="compositionally biased region" description="Polar residues" evidence="1">
    <location>
        <begin position="95"/>
        <end position="105"/>
    </location>
</feature>
<feature type="region of interest" description="Disordered" evidence="1">
    <location>
        <begin position="1"/>
        <end position="72"/>
    </location>
</feature>
<feature type="region of interest" description="Disordered" evidence="1">
    <location>
        <begin position="95"/>
        <end position="130"/>
    </location>
</feature>
<gene>
    <name evidence="2" type="ORF">SEMRO_1818_G299580.1</name>
</gene>